<dbReference type="Gene3D" id="1.20.120.530">
    <property type="entry name" value="GntR ligand-binding domain-like"/>
    <property type="match status" value="1"/>
</dbReference>
<dbReference type="PANTHER" id="PTHR43537:SF24">
    <property type="entry name" value="GLUCONATE OPERON TRANSCRIPTIONAL REPRESSOR"/>
    <property type="match status" value="1"/>
</dbReference>
<keyword evidence="1" id="KW-0805">Transcription regulation</keyword>
<dbReference type="EMBL" id="FMUB01000023">
    <property type="protein sequence ID" value="SCX34353.1"/>
    <property type="molecule type" value="Genomic_DNA"/>
</dbReference>
<dbReference type="SMART" id="SM00345">
    <property type="entry name" value="HTH_GNTR"/>
    <property type="match status" value="1"/>
</dbReference>
<proteinExistence type="predicted"/>
<reference evidence="7" key="1">
    <citation type="submission" date="2016-10" db="EMBL/GenBank/DDBJ databases">
        <authorList>
            <person name="Varghese N."/>
            <person name="Submissions S."/>
        </authorList>
    </citation>
    <scope>NUCLEOTIDE SEQUENCE [LARGE SCALE GENOMIC DNA]</scope>
    <source>
        <strain evidence="7">UNC267MFSha1.1M11</strain>
    </source>
</reference>
<feature type="domain" description="HTH gntR-type" evidence="5">
    <location>
        <begin position="33"/>
        <end position="100"/>
    </location>
</feature>
<dbReference type="AlphaFoldDB" id="A0A1G4X436"/>
<evidence type="ECO:0000256" key="4">
    <source>
        <dbReference type="SAM" id="MobiDB-lite"/>
    </source>
</evidence>
<evidence type="ECO:0000259" key="5">
    <source>
        <dbReference type="PROSITE" id="PS50949"/>
    </source>
</evidence>
<dbReference type="RefSeq" id="WP_090364815.1">
    <property type="nucleotide sequence ID" value="NZ_FMUB01000023.1"/>
</dbReference>
<keyword evidence="3" id="KW-0804">Transcription</keyword>
<dbReference type="Pfam" id="PF07729">
    <property type="entry name" value="FCD"/>
    <property type="match status" value="1"/>
</dbReference>
<dbReference type="SMART" id="SM00895">
    <property type="entry name" value="FCD"/>
    <property type="match status" value="1"/>
</dbReference>
<dbReference type="GO" id="GO:0003677">
    <property type="term" value="F:DNA binding"/>
    <property type="evidence" value="ECO:0007669"/>
    <property type="project" value="UniProtKB-KW"/>
</dbReference>
<dbReference type="InterPro" id="IPR036388">
    <property type="entry name" value="WH-like_DNA-bd_sf"/>
</dbReference>
<sequence>MSTASESGGRAKRRGEPEGRAKRRGEPDFAVRPQLSDDVARVVRRRIFHGTYPAGIYLRLDQLADDLGISVTPVREALLNLRAEGLLVQHPRRGFMVLEVTARDIADVANVQAYVGGELGARAAANITDEQLAELTGIQDELEKAYEHNDLDRTVRLNHEFHRLINVVADSPKLTQVMSGVTRYAPESVFPTLEGWPAQSIKDHRNVIAALRLRDGERVRAAMAEHFTIGVQPLTEHLIGRGVIAPD</sequence>
<name>A0A1G4X436_9MYCO</name>
<dbReference type="PROSITE" id="PS50949">
    <property type="entry name" value="HTH_GNTR"/>
    <property type="match status" value="1"/>
</dbReference>
<dbReference type="Gene3D" id="1.10.10.10">
    <property type="entry name" value="Winged helix-like DNA-binding domain superfamily/Winged helix DNA-binding domain"/>
    <property type="match status" value="1"/>
</dbReference>
<feature type="region of interest" description="Disordered" evidence="4">
    <location>
        <begin position="1"/>
        <end position="28"/>
    </location>
</feature>
<dbReference type="GO" id="GO:0003700">
    <property type="term" value="F:DNA-binding transcription factor activity"/>
    <property type="evidence" value="ECO:0007669"/>
    <property type="project" value="InterPro"/>
</dbReference>
<evidence type="ECO:0000256" key="1">
    <source>
        <dbReference type="ARBA" id="ARBA00023015"/>
    </source>
</evidence>
<dbReference type="InterPro" id="IPR036390">
    <property type="entry name" value="WH_DNA-bd_sf"/>
</dbReference>
<dbReference type="PANTHER" id="PTHR43537">
    <property type="entry name" value="TRANSCRIPTIONAL REGULATOR, GNTR FAMILY"/>
    <property type="match status" value="1"/>
</dbReference>
<dbReference type="InterPro" id="IPR008920">
    <property type="entry name" value="TF_FadR/GntR_C"/>
</dbReference>
<dbReference type="SUPFAM" id="SSF46785">
    <property type="entry name" value="Winged helix' DNA-binding domain"/>
    <property type="match status" value="1"/>
</dbReference>
<organism evidence="6 7">
    <name type="scientific">Mycolicibacterium fluoranthenivorans</name>
    <dbReference type="NCBI Taxonomy" id="258505"/>
    <lineage>
        <taxon>Bacteria</taxon>
        <taxon>Bacillati</taxon>
        <taxon>Actinomycetota</taxon>
        <taxon>Actinomycetes</taxon>
        <taxon>Mycobacteriales</taxon>
        <taxon>Mycobacteriaceae</taxon>
        <taxon>Mycolicibacterium</taxon>
    </lineage>
</organism>
<dbReference type="InterPro" id="IPR000524">
    <property type="entry name" value="Tscrpt_reg_HTH_GntR"/>
</dbReference>
<accession>A0A1G4X436</accession>
<keyword evidence="2 6" id="KW-0238">DNA-binding</keyword>
<dbReference type="SUPFAM" id="SSF48008">
    <property type="entry name" value="GntR ligand-binding domain-like"/>
    <property type="match status" value="1"/>
</dbReference>
<dbReference type="InterPro" id="IPR011711">
    <property type="entry name" value="GntR_C"/>
</dbReference>
<feature type="compositionally biased region" description="Basic and acidic residues" evidence="4">
    <location>
        <begin position="14"/>
        <end position="28"/>
    </location>
</feature>
<evidence type="ECO:0000313" key="7">
    <source>
        <dbReference type="Proteomes" id="UP000199707"/>
    </source>
</evidence>
<evidence type="ECO:0000256" key="3">
    <source>
        <dbReference type="ARBA" id="ARBA00023163"/>
    </source>
</evidence>
<gene>
    <name evidence="6" type="ORF">SAMN02799620_06308</name>
</gene>
<dbReference type="Proteomes" id="UP000199707">
    <property type="component" value="Unassembled WGS sequence"/>
</dbReference>
<dbReference type="Pfam" id="PF00392">
    <property type="entry name" value="GntR"/>
    <property type="match status" value="1"/>
</dbReference>
<evidence type="ECO:0000256" key="2">
    <source>
        <dbReference type="ARBA" id="ARBA00023125"/>
    </source>
</evidence>
<dbReference type="STRING" id="1502745.SAMN02799620_06308"/>
<protein>
    <submittedName>
        <fullName evidence="6">DNA-binding transcriptional regulator, GntR family</fullName>
    </submittedName>
</protein>
<evidence type="ECO:0000313" key="6">
    <source>
        <dbReference type="EMBL" id="SCX34353.1"/>
    </source>
</evidence>